<evidence type="ECO:0000313" key="2">
    <source>
        <dbReference type="Proteomes" id="UP000441032"/>
    </source>
</evidence>
<dbReference type="Pfam" id="PF05721">
    <property type="entry name" value="PhyH"/>
    <property type="match status" value="1"/>
</dbReference>
<organism evidence="1 2">
    <name type="scientific">Ralstonia pickettii</name>
    <name type="common">Burkholderia pickettii</name>
    <dbReference type="NCBI Taxonomy" id="329"/>
    <lineage>
        <taxon>Bacteria</taxon>
        <taxon>Pseudomonadati</taxon>
        <taxon>Pseudomonadota</taxon>
        <taxon>Betaproteobacteria</taxon>
        <taxon>Burkholderiales</taxon>
        <taxon>Burkholderiaceae</taxon>
        <taxon>Ralstonia</taxon>
    </lineage>
</organism>
<dbReference type="GO" id="GO:0016706">
    <property type="term" value="F:2-oxoglutarate-dependent dioxygenase activity"/>
    <property type="evidence" value="ECO:0007669"/>
    <property type="project" value="UniProtKB-ARBA"/>
</dbReference>
<dbReference type="Proteomes" id="UP000441032">
    <property type="component" value="Unassembled WGS sequence"/>
</dbReference>
<dbReference type="RefSeq" id="WP_154206491.1">
    <property type="nucleotide sequence ID" value="NZ_WJYN01000002.1"/>
</dbReference>
<evidence type="ECO:0008006" key="3">
    <source>
        <dbReference type="Google" id="ProtNLM"/>
    </source>
</evidence>
<sequence length="302" mass="34871">MKETMRQTTTTGSLAEEGWEKIVFSEALKSDVEALFFDVCNYLLVLVKDDSRFDESAQRRLREAVKDRDAVAAERHLQTITLELNAKDRKLLGKLYDLGTRPMRLMSGMRLFFNPQIQQIVERFFDHSEAPSILVRPFNGETLHVFPPGEENYRYNLPVHQDFPYLLQSEKQLTFWLNLTDNLNGEAGGVRIYPRTHKLGLPKTTKNAFGHYEVAIEHYPDFDQSDHVESASGMFELYAIDSLTWHSSVPSISKDSTRLTYIFRVSDIGTPDRIPYGADRSHPQGKRFEDLYPELYIEPATR</sequence>
<dbReference type="AlphaFoldDB" id="A0A7X2HLJ9"/>
<proteinExistence type="predicted"/>
<evidence type="ECO:0000313" key="1">
    <source>
        <dbReference type="EMBL" id="MRS98727.1"/>
    </source>
</evidence>
<dbReference type="SUPFAM" id="SSF51197">
    <property type="entry name" value="Clavaminate synthase-like"/>
    <property type="match status" value="1"/>
</dbReference>
<reference evidence="1 2" key="1">
    <citation type="submission" date="2019-11" db="EMBL/GenBank/DDBJ databases">
        <title>Phenotypic characterization of an OXA-22 and OXA-60 co-producing Ralstonia pickettii clinical strain.</title>
        <authorList>
            <person name="He F."/>
        </authorList>
    </citation>
    <scope>NUCLEOTIDE SEQUENCE [LARGE SCALE GENOMIC DNA]</scope>
    <source>
        <strain evidence="1 2">PSLESD1</strain>
    </source>
</reference>
<comment type="caution">
    <text evidence="1">The sequence shown here is derived from an EMBL/GenBank/DDBJ whole genome shotgun (WGS) entry which is preliminary data.</text>
</comment>
<protein>
    <recommendedName>
        <fullName evidence="3">Phytanoyl-CoA dioxygenase</fullName>
    </recommendedName>
</protein>
<dbReference type="Gene3D" id="2.60.120.620">
    <property type="entry name" value="q2cbj1_9rhob like domain"/>
    <property type="match status" value="1"/>
</dbReference>
<dbReference type="EMBL" id="WJYN01000002">
    <property type="protein sequence ID" value="MRS98727.1"/>
    <property type="molecule type" value="Genomic_DNA"/>
</dbReference>
<name>A0A7X2HLJ9_RALPI</name>
<gene>
    <name evidence="1" type="ORF">GJQ57_08665</name>
</gene>
<dbReference type="InterPro" id="IPR008775">
    <property type="entry name" value="Phytyl_CoA_dOase-like"/>
</dbReference>
<accession>A0A7X2HLJ9</accession>